<evidence type="ECO:0000256" key="1">
    <source>
        <dbReference type="ARBA" id="ARBA00022723"/>
    </source>
</evidence>
<evidence type="ECO:0000259" key="4">
    <source>
        <dbReference type="Pfam" id="PF04167"/>
    </source>
</evidence>
<keyword evidence="3" id="KW-0460">Magnesium</keyword>
<evidence type="ECO:0000313" key="6">
    <source>
        <dbReference type="Proteomes" id="UP001595843"/>
    </source>
</evidence>
<dbReference type="EMBL" id="JBHSAP010000015">
    <property type="protein sequence ID" value="MFC4077679.1"/>
    <property type="molecule type" value="Genomic_DNA"/>
</dbReference>
<dbReference type="InterPro" id="IPR016882">
    <property type="entry name" value="SA1684"/>
</dbReference>
<proteinExistence type="predicted"/>
<protein>
    <submittedName>
        <fullName evidence="5">DUF402 domain-containing protein</fullName>
    </submittedName>
</protein>
<dbReference type="PANTHER" id="PTHR39159:SF1">
    <property type="entry name" value="UPF0374 PROTEIN YGAC"/>
    <property type="match status" value="1"/>
</dbReference>
<dbReference type="InterPro" id="IPR007295">
    <property type="entry name" value="DUF402"/>
</dbReference>
<dbReference type="InterPro" id="IPR035930">
    <property type="entry name" value="FomD-like_sf"/>
</dbReference>
<evidence type="ECO:0000256" key="2">
    <source>
        <dbReference type="ARBA" id="ARBA00022801"/>
    </source>
</evidence>
<reference evidence="6" key="1">
    <citation type="journal article" date="2019" name="Int. J. Syst. Evol. Microbiol.">
        <title>The Global Catalogue of Microorganisms (GCM) 10K type strain sequencing project: providing services to taxonomists for standard genome sequencing and annotation.</title>
        <authorList>
            <consortium name="The Broad Institute Genomics Platform"/>
            <consortium name="The Broad Institute Genome Sequencing Center for Infectious Disease"/>
            <person name="Wu L."/>
            <person name="Ma J."/>
        </authorList>
    </citation>
    <scope>NUCLEOTIDE SEQUENCE [LARGE SCALE GENOMIC DNA]</scope>
    <source>
        <strain evidence="6">IBRC-M 10813</strain>
    </source>
</reference>
<name>A0ABV8JJY5_9BACL</name>
<sequence>MKECKTGDILRIESYKHNGKLHRTWERSIVLEGGDPLLLANRNVRVTEADGRQWISRNLAICQFHRTKWFNTIVLFNFRKKYRWYCNIASPCRLEAERLIYTDYDLDLSVDETGKARWLDRNEFEENRRRMAYPQHVIREVKRAAAELDDRFRAGREPFTPAFVQAGYHRYLSYEKQLMG</sequence>
<keyword evidence="1" id="KW-0479">Metal-binding</keyword>
<keyword evidence="2" id="KW-0378">Hydrolase</keyword>
<keyword evidence="6" id="KW-1185">Reference proteome</keyword>
<dbReference type="Gene3D" id="2.40.380.10">
    <property type="entry name" value="FomD-like"/>
    <property type="match status" value="1"/>
</dbReference>
<feature type="domain" description="DUF402" evidence="4">
    <location>
        <begin position="18"/>
        <end position="155"/>
    </location>
</feature>
<dbReference type="SUPFAM" id="SSF159234">
    <property type="entry name" value="FomD-like"/>
    <property type="match status" value="1"/>
</dbReference>
<comment type="caution">
    <text evidence="5">The sequence shown here is derived from an EMBL/GenBank/DDBJ whole genome shotgun (WGS) entry which is preliminary data.</text>
</comment>
<organism evidence="5 6">
    <name type="scientific">Salinithrix halophila</name>
    <dbReference type="NCBI Taxonomy" id="1485204"/>
    <lineage>
        <taxon>Bacteria</taxon>
        <taxon>Bacillati</taxon>
        <taxon>Bacillota</taxon>
        <taxon>Bacilli</taxon>
        <taxon>Bacillales</taxon>
        <taxon>Thermoactinomycetaceae</taxon>
        <taxon>Salinithrix</taxon>
    </lineage>
</organism>
<dbReference type="RefSeq" id="WP_380705484.1">
    <property type="nucleotide sequence ID" value="NZ_JBHSAP010000015.1"/>
</dbReference>
<gene>
    <name evidence="5" type="ORF">ACFOUO_12805</name>
</gene>
<dbReference type="Proteomes" id="UP001595843">
    <property type="component" value="Unassembled WGS sequence"/>
</dbReference>
<evidence type="ECO:0000313" key="5">
    <source>
        <dbReference type="EMBL" id="MFC4077679.1"/>
    </source>
</evidence>
<dbReference type="InterPro" id="IPR050212">
    <property type="entry name" value="Ntdp-like"/>
</dbReference>
<accession>A0ABV8JJY5</accession>
<dbReference type="PIRSF" id="PIRSF028345">
    <property type="entry name" value="UCP028345"/>
    <property type="match status" value="1"/>
</dbReference>
<dbReference type="PANTHER" id="PTHR39159">
    <property type="match status" value="1"/>
</dbReference>
<dbReference type="Pfam" id="PF04167">
    <property type="entry name" value="DUF402"/>
    <property type="match status" value="1"/>
</dbReference>
<evidence type="ECO:0000256" key="3">
    <source>
        <dbReference type="ARBA" id="ARBA00022842"/>
    </source>
</evidence>